<name>A0AAC8YKV8_AMIAI</name>
<dbReference type="Proteomes" id="UP000577697">
    <property type="component" value="Unassembled WGS sequence"/>
</dbReference>
<organism evidence="2 4">
    <name type="scientific">Aminobacter aminovorans</name>
    <name type="common">Chelatobacter heintzii</name>
    <dbReference type="NCBI Taxonomy" id="83263"/>
    <lineage>
        <taxon>Bacteria</taxon>
        <taxon>Pseudomonadati</taxon>
        <taxon>Pseudomonadota</taxon>
        <taxon>Alphaproteobacteria</taxon>
        <taxon>Hyphomicrobiales</taxon>
        <taxon>Phyllobacteriaceae</taxon>
        <taxon>Aminobacter</taxon>
    </lineage>
</organism>
<evidence type="ECO:0000256" key="1">
    <source>
        <dbReference type="SAM" id="Phobius"/>
    </source>
</evidence>
<keyword evidence="1" id="KW-0472">Membrane</keyword>
<evidence type="ECO:0000313" key="5">
    <source>
        <dbReference type="Proteomes" id="UP000577697"/>
    </source>
</evidence>
<dbReference type="Proteomes" id="UP000075755">
    <property type="component" value="Chromosome"/>
</dbReference>
<dbReference type="AlphaFoldDB" id="A0AAC8YKV8"/>
<protein>
    <submittedName>
        <fullName evidence="3">Membrane protein</fullName>
    </submittedName>
</protein>
<dbReference type="KEGG" id="aak:AA2016_1411"/>
<keyword evidence="1" id="KW-0812">Transmembrane</keyword>
<gene>
    <name evidence="2" type="ORF">AA2016_1411</name>
    <name evidence="3" type="ORF">FHS67_004462</name>
</gene>
<feature type="transmembrane region" description="Helical" evidence="1">
    <location>
        <begin position="154"/>
        <end position="172"/>
    </location>
</feature>
<evidence type="ECO:0000313" key="4">
    <source>
        <dbReference type="Proteomes" id="UP000075755"/>
    </source>
</evidence>
<keyword evidence="1" id="KW-1133">Transmembrane helix</keyword>
<keyword evidence="5" id="KW-1185">Reference proteome</keyword>
<accession>A0AAC8YKV8</accession>
<reference evidence="3 5" key="2">
    <citation type="submission" date="2020-08" db="EMBL/GenBank/DDBJ databases">
        <title>Genomic Encyclopedia of Type Strains, Phase IV (KMG-IV): sequencing the most valuable type-strain genomes for metagenomic binning, comparative biology and taxonomic classification.</title>
        <authorList>
            <person name="Goeker M."/>
        </authorList>
    </citation>
    <scope>NUCLEOTIDE SEQUENCE [LARGE SCALE GENOMIC DNA]</scope>
    <source>
        <strain evidence="3 5">DSM 10368</strain>
    </source>
</reference>
<feature type="transmembrane region" description="Helical" evidence="1">
    <location>
        <begin position="6"/>
        <end position="30"/>
    </location>
</feature>
<dbReference type="EMBL" id="JACICB010000017">
    <property type="protein sequence ID" value="MBB3708126.1"/>
    <property type="molecule type" value="Genomic_DNA"/>
</dbReference>
<evidence type="ECO:0000313" key="2">
    <source>
        <dbReference type="EMBL" id="AMS40345.1"/>
    </source>
</evidence>
<feature type="transmembrane region" description="Helical" evidence="1">
    <location>
        <begin position="81"/>
        <end position="100"/>
    </location>
</feature>
<proteinExistence type="predicted"/>
<evidence type="ECO:0000313" key="3">
    <source>
        <dbReference type="EMBL" id="MBB3708126.1"/>
    </source>
</evidence>
<dbReference type="RefSeq" id="WP_067956829.1">
    <property type="nucleotide sequence ID" value="NZ_CP015005.1"/>
</dbReference>
<reference evidence="2 4" key="1">
    <citation type="submission" date="2016-03" db="EMBL/GenBank/DDBJ databases">
        <title>Complete genome of Aminobacter aminovorans KCTC 2477.</title>
        <authorList>
            <person name="Kim K.M."/>
        </authorList>
    </citation>
    <scope>NUCLEOTIDE SEQUENCE [LARGE SCALE GENOMIC DNA]</scope>
    <source>
        <strain evidence="2 4">KCTC 2477</strain>
    </source>
</reference>
<dbReference type="Pfam" id="PF10027">
    <property type="entry name" value="DUF2269"/>
    <property type="match status" value="1"/>
</dbReference>
<feature type="transmembrane region" description="Helical" evidence="1">
    <location>
        <begin position="51"/>
        <end position="75"/>
    </location>
</feature>
<sequence>MDWYSLFKFLHVVAAVLWVGGGFALMLLAVRADRAGDTDGMLQVMRSVGELGNRLFMPASLVTLLLGLVMCWFWVGFTDLWIVLGLAGYAMAFLIGTLVFKPTADRMAAIIARDGVTPAALDQGRRILKVARFDYAMMLIIVADMVLKPTASDLPILSAMAVVFAAGLWAAFDGLHPSTVVAA</sequence>
<dbReference type="EMBL" id="CP015005">
    <property type="protein sequence ID" value="AMS40345.1"/>
    <property type="molecule type" value="Genomic_DNA"/>
</dbReference>
<dbReference type="InterPro" id="IPR018729">
    <property type="entry name" value="DUF2269_transmembrane"/>
</dbReference>